<name>A0AAD6SFU6_9AGAR</name>
<gene>
    <name evidence="2" type="ORF">C8F04DRAFT_1123986</name>
</gene>
<dbReference type="AlphaFoldDB" id="A0AAD6SFU6"/>
<dbReference type="InterPro" id="IPR001810">
    <property type="entry name" value="F-box_dom"/>
</dbReference>
<evidence type="ECO:0000313" key="2">
    <source>
        <dbReference type="EMBL" id="KAJ7026878.1"/>
    </source>
</evidence>
<sequence length="537" mass="60054">MSDSKSSWSFHWQPSHILPTASQLKQLCEILRADIFPPRAVTSSLQAFLDQSPPELAHYDTEILNLEMRLAGLKSDRSSIEFYRDGCKNVFAPVRRLPTELLVEIFDLCAPPGADEISESTTMVEEMDRIGKRHLFQISKVCSRWYRIVMNTPRLWSTLVIDTHAWGHYSFSSKLVALAASSLERSGGAPLNLQIALEPNYPSERLVLDLLLKHCHRWKTVYLWVHPAALQAIASVKGNLPLLEDLSVNSATNSDRPSIDAFQIAPRLKTAGIAGFPSHVPTLPWQQLSHFSYENNGLSDQIWLSMLPFLPAHASCEVTLHPVEVTTPLRLTPISSVLSTLDLKLPNAWVPAKTSALLGDVLGCLTLPDLLDLRVNHDGGPPPRWNRTQFSEFASRSSLGNTLRSLELSTMIEEDELLECLADLSSLSALYLWDNWDHACTLITDTLLKRLTFTPGQLNLVPHLNFTAFNSTMRFGDIPFWDFVISRIETGRSPLGPLSVNVGYLPHCARELQIDVLTRASELQRRGDLHFSAAVEA</sequence>
<dbReference type="Pfam" id="PF12937">
    <property type="entry name" value="F-box-like"/>
    <property type="match status" value="1"/>
</dbReference>
<dbReference type="Gene3D" id="1.20.1280.50">
    <property type="match status" value="1"/>
</dbReference>
<dbReference type="Proteomes" id="UP001218188">
    <property type="component" value="Unassembled WGS sequence"/>
</dbReference>
<comment type="caution">
    <text evidence="2">The sequence shown here is derived from an EMBL/GenBank/DDBJ whole genome shotgun (WGS) entry which is preliminary data.</text>
</comment>
<keyword evidence="3" id="KW-1185">Reference proteome</keyword>
<feature type="non-terminal residue" evidence="2">
    <location>
        <position position="1"/>
    </location>
</feature>
<reference evidence="2" key="1">
    <citation type="submission" date="2023-03" db="EMBL/GenBank/DDBJ databases">
        <title>Massive genome expansion in bonnet fungi (Mycena s.s.) driven by repeated elements and novel gene families across ecological guilds.</title>
        <authorList>
            <consortium name="Lawrence Berkeley National Laboratory"/>
            <person name="Harder C.B."/>
            <person name="Miyauchi S."/>
            <person name="Viragh M."/>
            <person name="Kuo A."/>
            <person name="Thoen E."/>
            <person name="Andreopoulos B."/>
            <person name="Lu D."/>
            <person name="Skrede I."/>
            <person name="Drula E."/>
            <person name="Henrissat B."/>
            <person name="Morin E."/>
            <person name="Kohler A."/>
            <person name="Barry K."/>
            <person name="LaButti K."/>
            <person name="Morin E."/>
            <person name="Salamov A."/>
            <person name="Lipzen A."/>
            <person name="Mereny Z."/>
            <person name="Hegedus B."/>
            <person name="Baldrian P."/>
            <person name="Stursova M."/>
            <person name="Weitz H."/>
            <person name="Taylor A."/>
            <person name="Grigoriev I.V."/>
            <person name="Nagy L.G."/>
            <person name="Martin F."/>
            <person name="Kauserud H."/>
        </authorList>
    </citation>
    <scope>NUCLEOTIDE SEQUENCE</scope>
    <source>
        <strain evidence="2">CBHHK200</strain>
    </source>
</reference>
<protein>
    <recommendedName>
        <fullName evidence="1">F-box domain-containing protein</fullName>
    </recommendedName>
</protein>
<organism evidence="2 3">
    <name type="scientific">Mycena alexandri</name>
    <dbReference type="NCBI Taxonomy" id="1745969"/>
    <lineage>
        <taxon>Eukaryota</taxon>
        <taxon>Fungi</taxon>
        <taxon>Dikarya</taxon>
        <taxon>Basidiomycota</taxon>
        <taxon>Agaricomycotina</taxon>
        <taxon>Agaricomycetes</taxon>
        <taxon>Agaricomycetidae</taxon>
        <taxon>Agaricales</taxon>
        <taxon>Marasmiineae</taxon>
        <taxon>Mycenaceae</taxon>
        <taxon>Mycena</taxon>
    </lineage>
</organism>
<accession>A0AAD6SFU6</accession>
<dbReference type="EMBL" id="JARJCM010000132">
    <property type="protein sequence ID" value="KAJ7026878.1"/>
    <property type="molecule type" value="Genomic_DNA"/>
</dbReference>
<feature type="domain" description="F-box" evidence="1">
    <location>
        <begin position="95"/>
        <end position="161"/>
    </location>
</feature>
<evidence type="ECO:0000259" key="1">
    <source>
        <dbReference type="Pfam" id="PF12937"/>
    </source>
</evidence>
<evidence type="ECO:0000313" key="3">
    <source>
        <dbReference type="Proteomes" id="UP001218188"/>
    </source>
</evidence>
<proteinExistence type="predicted"/>